<feature type="transmembrane region" description="Helical" evidence="1">
    <location>
        <begin position="20"/>
        <end position="44"/>
    </location>
</feature>
<protein>
    <recommendedName>
        <fullName evidence="4">DUF2970 domain-containing protein</fullName>
    </recommendedName>
</protein>
<sequence>MLGVQSQKSYEEDFTEQSPVPFIVTGIVLVILFVVSLVLLVNFLV</sequence>
<dbReference type="STRING" id="1121922.GCA_000428905_01152"/>
<dbReference type="EMBL" id="BAEQ01000030">
    <property type="protein sequence ID" value="GAC28787.1"/>
    <property type="molecule type" value="Genomic_DNA"/>
</dbReference>
<gene>
    <name evidence="2" type="ORF">GPAL_1926</name>
</gene>
<organism evidence="2 3">
    <name type="scientific">Brumicola pallidula DSM 14239 = ACAM 615</name>
    <dbReference type="NCBI Taxonomy" id="1121922"/>
    <lineage>
        <taxon>Bacteria</taxon>
        <taxon>Pseudomonadati</taxon>
        <taxon>Pseudomonadota</taxon>
        <taxon>Gammaproteobacteria</taxon>
        <taxon>Alteromonadales</taxon>
        <taxon>Alteromonadaceae</taxon>
        <taxon>Brumicola</taxon>
    </lineage>
</organism>
<keyword evidence="1" id="KW-0812">Transmembrane</keyword>
<dbReference type="Proteomes" id="UP000006251">
    <property type="component" value="Unassembled WGS sequence"/>
</dbReference>
<evidence type="ECO:0000313" key="3">
    <source>
        <dbReference type="Proteomes" id="UP000006251"/>
    </source>
</evidence>
<evidence type="ECO:0000313" key="2">
    <source>
        <dbReference type="EMBL" id="GAC28787.1"/>
    </source>
</evidence>
<reference evidence="3" key="1">
    <citation type="journal article" date="2014" name="Environ. Microbiol.">
        <title>Comparative genomics of the marine bacterial genus Glaciecola reveals the high degree of genomic diversity and genomic characteristic for cold adaptation.</title>
        <authorList>
            <person name="Qin Q.L."/>
            <person name="Xie B.B."/>
            <person name="Yu Y."/>
            <person name="Shu Y.L."/>
            <person name="Rong J.C."/>
            <person name="Zhang Y.J."/>
            <person name="Zhao D.L."/>
            <person name="Chen X.L."/>
            <person name="Zhang X.Y."/>
            <person name="Chen B."/>
            <person name="Zhou B.C."/>
            <person name="Zhang Y.Z."/>
        </authorList>
    </citation>
    <scope>NUCLEOTIDE SEQUENCE [LARGE SCALE GENOMIC DNA]</scope>
    <source>
        <strain evidence="3">ACAM 615</strain>
    </source>
</reference>
<keyword evidence="1" id="KW-1133">Transmembrane helix</keyword>
<keyword evidence="1" id="KW-0472">Membrane</keyword>
<dbReference type="Pfam" id="PF11174">
    <property type="entry name" value="DUF2970"/>
    <property type="match status" value="1"/>
</dbReference>
<evidence type="ECO:0000256" key="1">
    <source>
        <dbReference type="SAM" id="Phobius"/>
    </source>
</evidence>
<dbReference type="InterPro" id="IPR021344">
    <property type="entry name" value="DUF2970"/>
</dbReference>
<evidence type="ECO:0008006" key="4">
    <source>
        <dbReference type="Google" id="ProtNLM"/>
    </source>
</evidence>
<keyword evidence="3" id="KW-1185">Reference proteome</keyword>
<name>K6ZEM8_9ALTE</name>
<accession>K6ZEM8</accession>
<comment type="caution">
    <text evidence="2">The sequence shown here is derived from an EMBL/GenBank/DDBJ whole genome shotgun (WGS) entry which is preliminary data.</text>
</comment>
<proteinExistence type="predicted"/>
<dbReference type="AlphaFoldDB" id="K6ZEM8"/>